<reference evidence="1" key="1">
    <citation type="submission" date="2018-05" db="EMBL/GenBank/DDBJ databases">
        <authorList>
            <person name="Lanie J.A."/>
            <person name="Ng W.-L."/>
            <person name="Kazmierczak K.M."/>
            <person name="Andrzejewski T.M."/>
            <person name="Davidsen T.M."/>
            <person name="Wayne K.J."/>
            <person name="Tettelin H."/>
            <person name="Glass J.I."/>
            <person name="Rusch D."/>
            <person name="Podicherti R."/>
            <person name="Tsui H.-C.T."/>
            <person name="Winkler M.E."/>
        </authorList>
    </citation>
    <scope>NUCLEOTIDE SEQUENCE</scope>
</reference>
<dbReference type="AlphaFoldDB" id="A0A382TH29"/>
<evidence type="ECO:0000313" key="1">
    <source>
        <dbReference type="EMBL" id="SVD21410.1"/>
    </source>
</evidence>
<feature type="non-terminal residue" evidence="1">
    <location>
        <position position="1"/>
    </location>
</feature>
<protein>
    <recommendedName>
        <fullName evidence="2">DUF2497 domain-containing protein</fullName>
    </recommendedName>
</protein>
<dbReference type="EMBL" id="UINC01136563">
    <property type="protein sequence ID" value="SVD21410.1"/>
    <property type="molecule type" value="Genomic_DNA"/>
</dbReference>
<sequence length="101" mass="11103">QSLSSETKMTGQVNPDDDVLDLTVVVKEGNEVEQLSEELAPAPTGRFGGTSIGTIGNKGEEAAIQLVRPIIVEWLNNNLPSMIERFVRAEINRLAQESKRR</sequence>
<name>A0A382TH29_9ZZZZ</name>
<accession>A0A382TH29</accession>
<dbReference type="InterPro" id="IPR019632">
    <property type="entry name" value="DUF2497"/>
</dbReference>
<proteinExistence type="predicted"/>
<evidence type="ECO:0008006" key="2">
    <source>
        <dbReference type="Google" id="ProtNLM"/>
    </source>
</evidence>
<gene>
    <name evidence="1" type="ORF">METZ01_LOCUS374264</name>
</gene>
<dbReference type="Pfam" id="PF10691">
    <property type="entry name" value="DUF2497"/>
    <property type="match status" value="1"/>
</dbReference>
<organism evidence="1">
    <name type="scientific">marine metagenome</name>
    <dbReference type="NCBI Taxonomy" id="408172"/>
    <lineage>
        <taxon>unclassified sequences</taxon>
        <taxon>metagenomes</taxon>
        <taxon>ecological metagenomes</taxon>
    </lineage>
</organism>